<reference evidence="4" key="1">
    <citation type="journal article" date="2019" name="Int. J. Syst. Evol. Microbiol.">
        <title>The Global Catalogue of Microorganisms (GCM) 10K type strain sequencing project: providing services to taxonomists for standard genome sequencing and annotation.</title>
        <authorList>
            <consortium name="The Broad Institute Genomics Platform"/>
            <consortium name="The Broad Institute Genome Sequencing Center for Infectious Disease"/>
            <person name="Wu L."/>
            <person name="Ma J."/>
        </authorList>
    </citation>
    <scope>NUCLEOTIDE SEQUENCE [LARGE SCALE GENOMIC DNA]</scope>
    <source>
        <strain evidence="4">KCTC 32041</strain>
    </source>
</reference>
<evidence type="ECO:0000259" key="2">
    <source>
        <dbReference type="PROSITE" id="PS50268"/>
    </source>
</evidence>
<evidence type="ECO:0000313" key="4">
    <source>
        <dbReference type="Proteomes" id="UP000600877"/>
    </source>
</evidence>
<sequence length="973" mass="97786">MAVSTVSYTKTPQAGDDYYWYTEDELLAASNYDSGSNVLTLNVMSNDLGGNAKKLYSIDDGSGALTDLLTSNVTTGWETTQGGNWIRINAGKIEFKFVESLDSLVQGQARQDSFKYAIQLGNGTISYATVSVTVVGSNDGPRVSAAVAAGGIEGGADFEVDLLQGASDIDNGETATLQASGLSFSVNGGAPSGTLPAGLTLVGNKLLVDADGSAFDHLKAGATEVITVSYVVVDEHGASVAQTATITVTGTNDAPVAEARLDAATEGGATINGSVSATDVDDDAVLSYSLTDPLPAGLTFNPDGSYSFDPSAGAYDHLKAGASQDVVVHFTANDGTADSNVQTLTITVTGTNDAPVAEARLDAATEGGATINGSVSATDVDDDAVLSYSLTDPLPAGLTFNPDGSYSFDPTVGAYGHLKAGASQDVVVHFTANDGTADSNVQTLTITVTGTNDAPVAEARLDAATEGGATINGSVSATDVDDDAVLSYSLTDPLPAGLTFNPDGSYSFDPTVGAYDHLKAGASQDVVVHFTANDGSADSNVQTLTITVTGTNDLAGITGTASGSVQEATAASAGVPTTGGVLLLSDVDDGEAVFQQPDSLDGVYGSFTLDTGTGVWGYQLDNNRAATQALNSGTTVYDTLLVKSYDGTAQQTITVSIQGATDNSAPQFLSSGVLVSMFEHLLNAATSPTGFAAALLGSVLASDADGNALSYSLLSDASGGAFQISAGGAVSVKDLSLLDYESAALIPGGGGARGYALEVAVSDGIAAPVTTTLYVEVKNVTTGLTGGNQTDYLDGGSGGESLIGGGQADVVFGDGGDDTLTGDTGTGAEKADQLFGGAGNDKLFGNGDSDMLRGGSGNDELTGGTGSDTFVWSLADIAGGPYTDTVKDWGAGGTADKLDLRDLLQGEHANAGSLDAYLDFSYASGNTTIAVHSAGAGTAVTQSIVLEGIQLAGADDQAIISNLLSSNKLVVDV</sequence>
<name>A0ABQ2YQ21_9NEIS</name>
<dbReference type="PRINTS" id="PR00313">
    <property type="entry name" value="CABNDNGRPT"/>
</dbReference>
<dbReference type="InterPro" id="IPR040853">
    <property type="entry name" value="RapA2_cadherin-like"/>
</dbReference>
<accession>A0ABQ2YQ21</accession>
<dbReference type="EMBL" id="BMYW01000005">
    <property type="protein sequence ID" value="GGX90086.1"/>
    <property type="molecule type" value="Genomic_DNA"/>
</dbReference>
<feature type="domain" description="Cadherin" evidence="2">
    <location>
        <begin position="557"/>
        <end position="668"/>
    </location>
</feature>
<dbReference type="NCBIfam" id="TIGR03661">
    <property type="entry name" value="T1SS_VCA0849"/>
    <property type="match status" value="1"/>
</dbReference>
<dbReference type="InterPro" id="IPR013783">
    <property type="entry name" value="Ig-like_fold"/>
</dbReference>
<feature type="domain" description="Cadherin" evidence="2">
    <location>
        <begin position="696"/>
        <end position="793"/>
    </location>
</feature>
<dbReference type="PROSITE" id="PS50268">
    <property type="entry name" value="CADHERIN_2"/>
    <property type="match status" value="2"/>
</dbReference>
<protein>
    <recommendedName>
        <fullName evidence="2">Cadherin domain-containing protein</fullName>
    </recommendedName>
</protein>
<dbReference type="InterPro" id="IPR018511">
    <property type="entry name" value="Hemolysin-typ_Ca-bd_CS"/>
</dbReference>
<dbReference type="RefSeq" id="WP_189373727.1">
    <property type="nucleotide sequence ID" value="NZ_BMYW01000005.1"/>
</dbReference>
<dbReference type="Gene3D" id="2.60.40.10">
    <property type="entry name" value="Immunoglobulins"/>
    <property type="match status" value="3"/>
</dbReference>
<dbReference type="InterPro" id="IPR019960">
    <property type="entry name" value="T1SS_VCA0849"/>
</dbReference>
<proteinExistence type="predicted"/>
<dbReference type="InterPro" id="IPR015919">
    <property type="entry name" value="Cadherin-like_sf"/>
</dbReference>
<dbReference type="Gene3D" id="2.60.40.60">
    <property type="entry name" value="Cadherins"/>
    <property type="match status" value="1"/>
</dbReference>
<evidence type="ECO:0000256" key="1">
    <source>
        <dbReference type="SAM" id="MobiDB-lite"/>
    </source>
</evidence>
<dbReference type="InterPro" id="IPR010221">
    <property type="entry name" value="VCBS_dom"/>
</dbReference>
<dbReference type="NCBIfam" id="TIGR01965">
    <property type="entry name" value="VCBS_repeat"/>
    <property type="match status" value="5"/>
</dbReference>
<feature type="compositionally biased region" description="Low complexity" evidence="1">
    <location>
        <begin position="814"/>
        <end position="827"/>
    </location>
</feature>
<feature type="region of interest" description="Disordered" evidence="1">
    <location>
        <begin position="814"/>
        <end position="833"/>
    </location>
</feature>
<dbReference type="InterPro" id="IPR002126">
    <property type="entry name" value="Cadherin-like_dom"/>
</dbReference>
<comment type="caution">
    <text evidence="3">The sequence shown here is derived from an EMBL/GenBank/DDBJ whole genome shotgun (WGS) entry which is preliminary data.</text>
</comment>
<dbReference type="Gene3D" id="2.150.10.10">
    <property type="entry name" value="Serralysin-like metalloprotease, C-terminal"/>
    <property type="match status" value="1"/>
</dbReference>
<evidence type="ECO:0000313" key="3">
    <source>
        <dbReference type="EMBL" id="GGX90086.1"/>
    </source>
</evidence>
<dbReference type="InterPro" id="IPR001343">
    <property type="entry name" value="Hemolysn_Ca-bd"/>
</dbReference>
<organism evidence="3 4">
    <name type="scientific">Vogesella alkaliphila</name>
    <dbReference type="NCBI Taxonomy" id="1193621"/>
    <lineage>
        <taxon>Bacteria</taxon>
        <taxon>Pseudomonadati</taxon>
        <taxon>Pseudomonadota</taxon>
        <taxon>Betaproteobacteria</taxon>
        <taxon>Neisseriales</taxon>
        <taxon>Chromobacteriaceae</taxon>
        <taxon>Vogesella</taxon>
    </lineage>
</organism>
<dbReference type="InterPro" id="IPR011049">
    <property type="entry name" value="Serralysin-like_metalloprot_C"/>
</dbReference>
<dbReference type="SUPFAM" id="SSF51120">
    <property type="entry name" value="beta-Roll"/>
    <property type="match status" value="1"/>
</dbReference>
<dbReference type="Proteomes" id="UP000600877">
    <property type="component" value="Unassembled WGS sequence"/>
</dbReference>
<dbReference type="Pfam" id="PF17803">
    <property type="entry name" value="Cadherin_4"/>
    <property type="match status" value="3"/>
</dbReference>
<gene>
    <name evidence="3" type="ORF">GCM10011290_17110</name>
</gene>
<dbReference type="Pfam" id="PF00353">
    <property type="entry name" value="HemolysinCabind"/>
    <property type="match status" value="2"/>
</dbReference>
<keyword evidence="4" id="KW-1185">Reference proteome</keyword>
<dbReference type="CDD" id="cd11304">
    <property type="entry name" value="Cadherin_repeat"/>
    <property type="match status" value="1"/>
</dbReference>
<dbReference type="PROSITE" id="PS00330">
    <property type="entry name" value="HEMOLYSIN_CALCIUM"/>
    <property type="match status" value="1"/>
</dbReference>
<dbReference type="SUPFAM" id="SSF49313">
    <property type="entry name" value="Cadherin-like"/>
    <property type="match status" value="1"/>
</dbReference>